<dbReference type="RefSeq" id="WP_066028458.1">
    <property type="nucleotide sequence ID" value="NZ_JAURUE010000001.1"/>
</dbReference>
<feature type="compositionally biased region" description="Basic and acidic residues" evidence="1">
    <location>
        <begin position="178"/>
        <end position="196"/>
    </location>
</feature>
<comment type="caution">
    <text evidence="3">The sequence shown here is derived from an EMBL/GenBank/DDBJ whole genome shotgun (WGS) entry which is preliminary data.</text>
</comment>
<proteinExistence type="predicted"/>
<protein>
    <recommendedName>
        <fullName evidence="5">Secreted protein</fullName>
    </recommendedName>
</protein>
<evidence type="ECO:0000313" key="4">
    <source>
        <dbReference type="Proteomes" id="UP001234880"/>
    </source>
</evidence>
<evidence type="ECO:0000256" key="1">
    <source>
        <dbReference type="SAM" id="MobiDB-lite"/>
    </source>
</evidence>
<keyword evidence="4" id="KW-1185">Reference proteome</keyword>
<sequence length="196" mass="19995">MHMRKRTALLVAAVGALLVGGAGGADATDPGPGRAIGGNGGTQSNRCTTSSVIGTITVAAGPAEFSNETNCVNTAESGVTEQKNRCRTHSVIGPITVALAPGSEIKNGTNCVNVSESGGVTKQTNDCRTTSVLGPITIGSGAEVTNETNCTNVSGSAPRDGKQEQRADGTKNGQNAKNDQREKNVKSSDQESRRQP</sequence>
<feature type="compositionally biased region" description="Basic and acidic residues" evidence="1">
    <location>
        <begin position="159"/>
        <end position="169"/>
    </location>
</feature>
<organism evidence="3 4">
    <name type="scientific">Streptomyces demainii</name>
    <dbReference type="NCBI Taxonomy" id="588122"/>
    <lineage>
        <taxon>Bacteria</taxon>
        <taxon>Bacillati</taxon>
        <taxon>Actinomycetota</taxon>
        <taxon>Actinomycetes</taxon>
        <taxon>Kitasatosporales</taxon>
        <taxon>Streptomycetaceae</taxon>
        <taxon>Streptomyces</taxon>
    </lineage>
</organism>
<accession>A0ABT9KJ93</accession>
<evidence type="ECO:0008006" key="5">
    <source>
        <dbReference type="Google" id="ProtNLM"/>
    </source>
</evidence>
<gene>
    <name evidence="3" type="ORF">JOF35_000749</name>
</gene>
<feature type="signal peptide" evidence="2">
    <location>
        <begin position="1"/>
        <end position="27"/>
    </location>
</feature>
<dbReference type="Proteomes" id="UP001234880">
    <property type="component" value="Unassembled WGS sequence"/>
</dbReference>
<keyword evidence="2" id="KW-0732">Signal</keyword>
<name>A0ABT9KJ93_9ACTN</name>
<feature type="region of interest" description="Disordered" evidence="1">
    <location>
        <begin position="149"/>
        <end position="196"/>
    </location>
</feature>
<reference evidence="3 4" key="1">
    <citation type="submission" date="2023-07" db="EMBL/GenBank/DDBJ databases">
        <title>Sequencing the genomes of 1000 actinobacteria strains.</title>
        <authorList>
            <person name="Klenk H.-P."/>
        </authorList>
    </citation>
    <scope>NUCLEOTIDE SEQUENCE [LARGE SCALE GENOMIC DNA]</scope>
    <source>
        <strain evidence="3 4">DSM 41600</strain>
    </source>
</reference>
<dbReference type="EMBL" id="JAURUE010000001">
    <property type="protein sequence ID" value="MDP9608472.1"/>
    <property type="molecule type" value="Genomic_DNA"/>
</dbReference>
<feature type="chain" id="PRO_5045605854" description="Secreted protein" evidence="2">
    <location>
        <begin position="28"/>
        <end position="196"/>
    </location>
</feature>
<evidence type="ECO:0000313" key="3">
    <source>
        <dbReference type="EMBL" id="MDP9608472.1"/>
    </source>
</evidence>
<evidence type="ECO:0000256" key="2">
    <source>
        <dbReference type="SAM" id="SignalP"/>
    </source>
</evidence>